<proteinExistence type="predicted"/>
<reference evidence="2" key="1">
    <citation type="submission" date="2023-04" db="EMBL/GenBank/DDBJ databases">
        <authorList>
            <consortium name="ELIXIR-Norway"/>
        </authorList>
    </citation>
    <scope>NUCLEOTIDE SEQUENCE [LARGE SCALE GENOMIC DNA]</scope>
</reference>
<accession>A0ABN8YD64</accession>
<evidence type="ECO:0000256" key="1">
    <source>
        <dbReference type="SAM" id="MobiDB-lite"/>
    </source>
</evidence>
<evidence type="ECO:0000313" key="3">
    <source>
        <dbReference type="Proteomes" id="UP001176941"/>
    </source>
</evidence>
<protein>
    <submittedName>
        <fullName evidence="2">Uncharacterized protein</fullName>
    </submittedName>
</protein>
<sequence>MEEQELQRKGEQRLAEGGHLPTVTGPGAHKFISRFSIYSNWENRMECTPAAGSTKRGALRAPAASRRAKRGPCARACSALRAGRGAAGVSAGSSIRAVASLGASVAVLWTWTLAAPLSASRFYPLPQSACLYPAPESRIELRPAQQLLLVLLPRFASWCSAASPLRSQCLWVWREVPLSRSSSFSSSSCCRLRCLVRAHPDTPASRAWGKCARSAGQRREMWAAARGSQGKLGGLEGQRKVWGTVGQDRGPKRYEGARLMKLGKMTDLEERESSNLFTGF</sequence>
<feature type="compositionally biased region" description="Basic and acidic residues" evidence="1">
    <location>
        <begin position="1"/>
        <end position="16"/>
    </location>
</feature>
<name>A0ABN8YD64_RANTA</name>
<keyword evidence="3" id="KW-1185">Reference proteome</keyword>
<gene>
    <name evidence="2" type="ORF">MRATA1EN1_LOCUS8446</name>
</gene>
<dbReference type="Proteomes" id="UP001176941">
    <property type="component" value="Chromosome 19"/>
</dbReference>
<evidence type="ECO:0000313" key="2">
    <source>
        <dbReference type="EMBL" id="CAI9159484.1"/>
    </source>
</evidence>
<dbReference type="EMBL" id="OX459955">
    <property type="protein sequence ID" value="CAI9159484.1"/>
    <property type="molecule type" value="Genomic_DNA"/>
</dbReference>
<feature type="region of interest" description="Disordered" evidence="1">
    <location>
        <begin position="1"/>
        <end position="22"/>
    </location>
</feature>
<organism evidence="2 3">
    <name type="scientific">Rangifer tarandus platyrhynchus</name>
    <name type="common">Svalbard reindeer</name>
    <dbReference type="NCBI Taxonomy" id="3082113"/>
    <lineage>
        <taxon>Eukaryota</taxon>
        <taxon>Metazoa</taxon>
        <taxon>Chordata</taxon>
        <taxon>Craniata</taxon>
        <taxon>Vertebrata</taxon>
        <taxon>Euteleostomi</taxon>
        <taxon>Mammalia</taxon>
        <taxon>Eutheria</taxon>
        <taxon>Laurasiatheria</taxon>
        <taxon>Artiodactyla</taxon>
        <taxon>Ruminantia</taxon>
        <taxon>Pecora</taxon>
        <taxon>Cervidae</taxon>
        <taxon>Odocoileinae</taxon>
        <taxon>Rangifer</taxon>
    </lineage>
</organism>